<keyword evidence="2" id="KW-1185">Reference proteome</keyword>
<protein>
    <submittedName>
        <fullName evidence="1">Uncharacterized protein</fullName>
    </submittedName>
</protein>
<dbReference type="EMBL" id="KN731982">
    <property type="protein sequence ID" value="KIH59420.1"/>
    <property type="molecule type" value="Genomic_DNA"/>
</dbReference>
<reference evidence="1 2" key="1">
    <citation type="submission" date="2013-12" db="EMBL/GenBank/DDBJ databases">
        <title>Draft genome of the parsitic nematode Ancylostoma duodenale.</title>
        <authorList>
            <person name="Mitreva M."/>
        </authorList>
    </citation>
    <scope>NUCLEOTIDE SEQUENCE [LARGE SCALE GENOMIC DNA]</scope>
    <source>
        <strain evidence="1 2">Zhejiang</strain>
    </source>
</reference>
<accession>A0A0C2GE34</accession>
<dbReference type="Proteomes" id="UP000054047">
    <property type="component" value="Unassembled WGS sequence"/>
</dbReference>
<gene>
    <name evidence="1" type="ORF">ANCDUO_10351</name>
</gene>
<sequence>MKDTERETIEMFIRIAVPRIFRDRANPIDILDDRAFRERFRLSRNGFYHVLGIVSEDLTPNTVRSASLPAALRLAIFLETIESANNQRITP</sequence>
<evidence type="ECO:0000313" key="2">
    <source>
        <dbReference type="Proteomes" id="UP000054047"/>
    </source>
</evidence>
<organism evidence="1 2">
    <name type="scientific">Ancylostoma duodenale</name>
    <dbReference type="NCBI Taxonomy" id="51022"/>
    <lineage>
        <taxon>Eukaryota</taxon>
        <taxon>Metazoa</taxon>
        <taxon>Ecdysozoa</taxon>
        <taxon>Nematoda</taxon>
        <taxon>Chromadorea</taxon>
        <taxon>Rhabditida</taxon>
        <taxon>Rhabditina</taxon>
        <taxon>Rhabditomorpha</taxon>
        <taxon>Strongyloidea</taxon>
        <taxon>Ancylostomatidae</taxon>
        <taxon>Ancylostomatinae</taxon>
        <taxon>Ancylostoma</taxon>
    </lineage>
</organism>
<evidence type="ECO:0000313" key="1">
    <source>
        <dbReference type="EMBL" id="KIH59420.1"/>
    </source>
</evidence>
<dbReference type="OrthoDB" id="2430314at2759"/>
<dbReference type="AlphaFoldDB" id="A0A0C2GE34"/>
<proteinExistence type="predicted"/>
<name>A0A0C2GE34_9BILA</name>